<feature type="region of interest" description="Disordered" evidence="1">
    <location>
        <begin position="625"/>
        <end position="644"/>
    </location>
</feature>
<keyword evidence="5" id="KW-1185">Reference proteome</keyword>
<evidence type="ECO:0000259" key="3">
    <source>
        <dbReference type="Pfam" id="PF22178"/>
    </source>
</evidence>
<dbReference type="SUPFAM" id="SSF69279">
    <property type="entry name" value="Phage tail proteins"/>
    <property type="match status" value="2"/>
</dbReference>
<sequence>MDMPFDPLADLLGLGGDGDDDADNRPFELTAGPYVNHQLRVIGFTGDERINDTYLYAVTFATRLAAEVVFALDGEPACLTVKGVGGHEPRLIQGIIASTSTIGSAPGERGTPRRRYRLTIVPRLWLLTQRRTIRHFQNRTPREIVEKVLSDIGIKPKECRWRLEKEYPKLPFVYQRNETDYDFLRRVLSEAGIFFFFEHASGLLDTLLPGAGAILGAVGSVAGMVGGPMADTVDEAGVATKMLSILTFSDTAAHTPAVEDMAVANELAGEGLKSLASAIGGSAAADRIDENPADSIPYDDEGGAGTDKERIVAFELTKRIRPKKERILDRNVGIAKNWAGLAEAKPIDLSPALGVGLAIGPGGPSVKAHARIDLDIDAPTIPPSMLSQELYQIHAGLREYGKDEARSEVEPGRERAQLELSRDRVDRVSGSGQSDCRRLGAAYRFVLEGHPNGALDREYMVVSLHSEGWAETATADDRIYRNTFECIPSNVCPLPPRWPRPKLEDEIARVVSQEGVRVTPVLATNRPGYVKVRFAWDVAGDDGADRGNLAYGEEYDHAVWVPVSQPWGGDGYGMQCLPREGMDVIIGFLEGQGERPYVKGCVYSEQNHLPFPDEIEHQKIGFRSRTLPENGGQSEISIDDRRGGERVHVRAQRDFDAQIVRESRTKVGRDAFERVGRHSSVLVGGNHHTTIGGIELRDVKGHRRDTVGDSLKTKVGGSADLDVTGNLSETVRGSHDYTVVSDTQLDIAGSRRANVGVEDIVTIGQRHVVSVGSPNEPGRSYMTVVEGTYRRRAKTLIFEADETLVLRSGKTELRLTPDAITLLSKAIASASKELKLRGDGPTLRLDEKAAIYANEIDLLASKAGVHLADKVQIGGSPTLEDAAGPNVLPVRLESRYALELFERAAERLEADEFAAWAMSIYGGDIPVESYRALHRDLLAKSVQNPRIVISSPGSLGGERGTYDNTTREIHIAKELPLSAEADDRDAAALFLVLLHEFGHHVDNLLRKHYTHPPNDGDAPGEEGAKFAYAIAGMDHAERDHVIFAVLTRDGQSVPLELEYTEFHVAVKNYVEKPEERAKFKRRNVETFGEDRGGIPDPAPTKHPKILHNGAVNPHYFGHRSIEDALRDADARFFTNGENGTERVRDKIYFGNWLRDNSQICDPIVLRPLEIALKGAPAMGAVLGHATGREILTSQLHDKARSVTFVDVNPAVEVTMEKLGVYRAEEHIDNPEGLKDERAVDKALRGPVQAEELEVDPGTGIKNYIANDRGKNGKKWATSTGYIKEQLEKAADAGMSDEGYRRLGQALHPIEDLYSHSNFIELTLRRHVSRNVFAWVGERSEIDVRGDKRLPLVTGTFGKLDVIVSLLEGYLEKLDLPIELTNDVFPVPTVEILYLLSGPINQNSAQRPAEEIIRACQDRLGQHQRSFARFIGDSARGIKSWIQFKIAIVANLILQQVTQLEKDFLDDVSKRGGGRTNPTHSMLSKDHPDHPLHEIAAMCAKAAVAKVGLAMRDVWKGRSGVDRAVEVALAYFVHPNDVSLTAEGTQWLPAEVVLRILAFAKARGDVIEALDFKSSAATFYKLSRLERASLARLSDQTIGDKRREVDGVLTLLPGLDPCLTTGGR</sequence>
<evidence type="ECO:0000259" key="2">
    <source>
        <dbReference type="Pfam" id="PF04717"/>
    </source>
</evidence>
<accession>A0ABZ2LRH4</accession>
<dbReference type="InterPro" id="IPR010816">
    <property type="entry name" value="Het-C"/>
</dbReference>
<organism evidence="4 5">
    <name type="scientific">Pendulispora albinea</name>
    <dbReference type="NCBI Taxonomy" id="2741071"/>
    <lineage>
        <taxon>Bacteria</taxon>
        <taxon>Pseudomonadati</taxon>
        <taxon>Myxococcota</taxon>
        <taxon>Myxococcia</taxon>
        <taxon>Myxococcales</taxon>
        <taxon>Sorangiineae</taxon>
        <taxon>Pendulisporaceae</taxon>
        <taxon>Pendulispora</taxon>
    </lineage>
</organism>
<evidence type="ECO:0000313" key="4">
    <source>
        <dbReference type="EMBL" id="WXB11756.1"/>
    </source>
</evidence>
<dbReference type="SUPFAM" id="SSF69349">
    <property type="entry name" value="Phage fibre proteins"/>
    <property type="match status" value="1"/>
</dbReference>
<dbReference type="Gene3D" id="2.30.110.50">
    <property type="match status" value="1"/>
</dbReference>
<dbReference type="Gene3D" id="3.55.50.10">
    <property type="entry name" value="Baseplate protein-like domains"/>
    <property type="match status" value="1"/>
</dbReference>
<dbReference type="RefSeq" id="WP_394821376.1">
    <property type="nucleotide sequence ID" value="NZ_CP089984.1"/>
</dbReference>
<dbReference type="EMBL" id="CP089984">
    <property type="protein sequence ID" value="WXB11756.1"/>
    <property type="molecule type" value="Genomic_DNA"/>
</dbReference>
<evidence type="ECO:0000313" key="5">
    <source>
        <dbReference type="Proteomes" id="UP001370348"/>
    </source>
</evidence>
<dbReference type="SUPFAM" id="SSF69255">
    <property type="entry name" value="gp5 N-terminal domain-like"/>
    <property type="match status" value="1"/>
</dbReference>
<protein>
    <submittedName>
        <fullName evidence="4">Phage baseplate assembly protein V</fullName>
    </submittedName>
</protein>
<name>A0ABZ2LRH4_9BACT</name>
<dbReference type="PANTHER" id="PTHR14905">
    <property type="entry name" value="NG37"/>
    <property type="match status" value="1"/>
</dbReference>
<dbReference type="Pfam" id="PF22178">
    <property type="entry name" value="Gp5_trimer_C"/>
    <property type="match status" value="1"/>
</dbReference>
<proteinExistence type="predicted"/>
<dbReference type="Pfam" id="PF05954">
    <property type="entry name" value="Phage_GPD"/>
    <property type="match status" value="2"/>
</dbReference>
<feature type="domain" description="Gp5/Type VI secretion system Vgr protein OB-fold" evidence="2">
    <location>
        <begin position="556"/>
        <end position="603"/>
    </location>
</feature>
<feature type="domain" description="Gp5/Type VI secretion system Vgr C-terminal trimerisation" evidence="3">
    <location>
        <begin position="621"/>
        <end position="729"/>
    </location>
</feature>
<dbReference type="InterPro" id="IPR052577">
    <property type="entry name" value="VWA7"/>
</dbReference>
<evidence type="ECO:0000256" key="1">
    <source>
        <dbReference type="SAM" id="MobiDB-lite"/>
    </source>
</evidence>
<dbReference type="Proteomes" id="UP001370348">
    <property type="component" value="Chromosome"/>
</dbReference>
<dbReference type="PANTHER" id="PTHR14905:SF7">
    <property type="entry name" value="VON WILLEBRAND FACTOR A DOMAIN-CONTAINING PROTEIN 7"/>
    <property type="match status" value="1"/>
</dbReference>
<dbReference type="Gene3D" id="2.40.50.230">
    <property type="entry name" value="Gp5 N-terminal domain"/>
    <property type="match status" value="1"/>
</dbReference>
<dbReference type="InterPro" id="IPR037026">
    <property type="entry name" value="Vgr_OB-fold_dom_sf"/>
</dbReference>
<dbReference type="Pfam" id="PF07217">
    <property type="entry name" value="Het-C"/>
    <property type="match status" value="1"/>
</dbReference>
<reference evidence="4 5" key="1">
    <citation type="submission" date="2021-12" db="EMBL/GenBank/DDBJ databases">
        <title>Discovery of the Pendulisporaceae a myxobacterial family with distinct sporulation behavior and unique specialized metabolism.</title>
        <authorList>
            <person name="Garcia R."/>
            <person name="Popoff A."/>
            <person name="Bader C.D."/>
            <person name="Loehr J."/>
            <person name="Walesch S."/>
            <person name="Walt C."/>
            <person name="Boldt J."/>
            <person name="Bunk B."/>
            <person name="Haeckl F.J.F.P.J."/>
            <person name="Gunesch A.P."/>
            <person name="Birkelbach J."/>
            <person name="Nuebel U."/>
            <person name="Pietschmann T."/>
            <person name="Bach T."/>
            <person name="Mueller R."/>
        </authorList>
    </citation>
    <scope>NUCLEOTIDE SEQUENCE [LARGE SCALE GENOMIC DNA]</scope>
    <source>
        <strain evidence="4 5">MSr11954</strain>
    </source>
</reference>
<gene>
    <name evidence="4" type="ORF">LZC94_28345</name>
</gene>
<dbReference type="Pfam" id="PF04717">
    <property type="entry name" value="Phage_base_V"/>
    <property type="match status" value="1"/>
</dbReference>
<dbReference type="InterPro" id="IPR006531">
    <property type="entry name" value="Gp5/Vgr_OB"/>
</dbReference>
<dbReference type="InterPro" id="IPR054030">
    <property type="entry name" value="Gp5_Vgr_C"/>
</dbReference>